<dbReference type="GeneID" id="6418732"/>
<keyword evidence="2" id="KW-1185">Reference proteome</keyword>
<accession>A5A8R5</accession>
<dbReference type="EMBL" id="BX284605">
    <property type="protein sequence ID" value="CCD70055.1"/>
    <property type="molecule type" value="Genomic_DNA"/>
</dbReference>
<gene>
    <name evidence="1" type="ORF">CELE_F26D11.12</name>
    <name evidence="1 3" type="ORF">F26D11.12</name>
</gene>
<dbReference type="KEGG" id="cel:CELE_F26D11.12"/>
<dbReference type="SMR" id="A5A8R5"/>
<name>A5A8R5_CAEEL</name>
<reference evidence="1 2" key="1">
    <citation type="journal article" date="1998" name="Science">
        <title>Genome sequence of the nematode C. elegans: a platform for investigating biology.</title>
        <authorList>
            <consortium name="The C. elegans sequencing consortium"/>
            <person name="Sulson J.E."/>
            <person name="Waterston R."/>
        </authorList>
    </citation>
    <scope>NUCLEOTIDE SEQUENCE [LARGE SCALE GENOMIC DNA]</scope>
    <source>
        <strain evidence="1 2">Bristol N2</strain>
    </source>
</reference>
<dbReference type="CTD" id="6418732"/>
<evidence type="ECO:0007829" key="4">
    <source>
        <dbReference type="PeptideAtlas" id="A5A8R5"/>
    </source>
</evidence>
<dbReference type="WormBase" id="F26D11.12">
    <property type="protein sequence ID" value="CE40947"/>
    <property type="gene ID" value="WBGene00045392"/>
</dbReference>
<keyword evidence="4" id="KW-1267">Proteomics identification</keyword>
<dbReference type="OrthoDB" id="10574961at2759"/>
<dbReference type="FunCoup" id="A5A8R5">
    <property type="interactions" value="143"/>
</dbReference>
<dbReference type="HOGENOM" id="CLU_1961562_0_0_1"/>
<proteinExistence type="evidence at protein level"/>
<dbReference type="UCSC" id="F26D11.12">
    <property type="organism name" value="c. elegans"/>
</dbReference>
<dbReference type="Bgee" id="WBGene00045392">
    <property type="expression patterns" value="Expressed in larva and 3 other cell types or tissues"/>
</dbReference>
<dbReference type="PaxDb" id="6239-F26D11.12"/>
<dbReference type="AlphaFoldDB" id="A5A8R5"/>
<evidence type="ECO:0000313" key="3">
    <source>
        <dbReference type="WormBase" id="F26D11.12"/>
    </source>
</evidence>
<sequence length="128" mass="14880">MLNNETTEQKVGTIIKSIKNSIDVFKKVTCLLENSEKDYLYTDDTNYKHLFDDCKKEHTIALANLESLKLILNKNSIGQRKEIDELKQLFNGFQIMISEVEVEQAVVYYIKEIDSNFEKLLNVLNVTE</sequence>
<evidence type="ECO:0000313" key="1">
    <source>
        <dbReference type="EMBL" id="CCD70055.1"/>
    </source>
</evidence>
<dbReference type="PeptideAtlas" id="A5A8R5"/>
<dbReference type="Proteomes" id="UP000001940">
    <property type="component" value="Chromosome V"/>
</dbReference>
<dbReference type="AGR" id="WB:WBGene00045392"/>
<evidence type="ECO:0000313" key="2">
    <source>
        <dbReference type="Proteomes" id="UP000001940"/>
    </source>
</evidence>
<dbReference type="eggNOG" id="ENOG502TJ93">
    <property type="taxonomic scope" value="Eukaryota"/>
</dbReference>
<dbReference type="InParanoid" id="A5A8R5"/>
<dbReference type="RefSeq" id="NP_001122930.1">
    <property type="nucleotide sequence ID" value="NM_001129458.1"/>
</dbReference>
<protein>
    <submittedName>
        <fullName evidence="1">DUF2383 domain-containing protein</fullName>
    </submittedName>
</protein>
<organism evidence="1 2">
    <name type="scientific">Caenorhabditis elegans</name>
    <dbReference type="NCBI Taxonomy" id="6239"/>
    <lineage>
        <taxon>Eukaryota</taxon>
        <taxon>Metazoa</taxon>
        <taxon>Ecdysozoa</taxon>
        <taxon>Nematoda</taxon>
        <taxon>Chromadorea</taxon>
        <taxon>Rhabditida</taxon>
        <taxon>Rhabditina</taxon>
        <taxon>Rhabditomorpha</taxon>
        <taxon>Rhabditoidea</taxon>
        <taxon>Rhabditidae</taxon>
        <taxon>Peloderinae</taxon>
        <taxon>Caenorhabditis</taxon>
    </lineage>
</organism>